<accession>A0A8S5SV90</accession>
<reference evidence="1" key="1">
    <citation type="journal article" date="2021" name="Proc. Natl. Acad. Sci. U.S.A.">
        <title>A Catalog of Tens of Thousands of Viruses from Human Metagenomes Reveals Hidden Associations with Chronic Diseases.</title>
        <authorList>
            <person name="Tisza M.J."/>
            <person name="Buck C.B."/>
        </authorList>
    </citation>
    <scope>NUCLEOTIDE SEQUENCE</scope>
    <source>
        <strain evidence="1">CtqPo10</strain>
    </source>
</reference>
<protein>
    <submittedName>
        <fullName evidence="1">Uncharacterized protein</fullName>
    </submittedName>
</protein>
<evidence type="ECO:0000313" key="1">
    <source>
        <dbReference type="EMBL" id="DAF54846.1"/>
    </source>
</evidence>
<organism evidence="1">
    <name type="scientific">Siphoviridae sp. ctqPo10</name>
    <dbReference type="NCBI Taxonomy" id="2827948"/>
    <lineage>
        <taxon>Viruses</taxon>
        <taxon>Duplodnaviria</taxon>
        <taxon>Heunggongvirae</taxon>
        <taxon>Uroviricota</taxon>
        <taxon>Caudoviricetes</taxon>
    </lineage>
</organism>
<name>A0A8S5SV90_9CAUD</name>
<dbReference type="EMBL" id="BK032682">
    <property type="protein sequence ID" value="DAF54846.1"/>
    <property type="molecule type" value="Genomic_DNA"/>
</dbReference>
<sequence length="120" mass="14412">MAKTNIKATFDTLDSYFLNTGNMKLNKDYFLDSIYTEIDVTFRCDKQMREYIKNTRKVTTIIWTAFISMTNDYLENEGYSYKCNSEQLKKYLKQYGYGYEIFEPLYKEVESIKKEITEIK</sequence>
<proteinExistence type="predicted"/>